<evidence type="ECO:0000313" key="1">
    <source>
        <dbReference type="EMBL" id="TQE98677.1"/>
    </source>
</evidence>
<protein>
    <recommendedName>
        <fullName evidence="3">Sulfotransferase family protein</fullName>
    </recommendedName>
</protein>
<comment type="caution">
    <text evidence="1">The sequence shown here is derived from an EMBL/GenBank/DDBJ whole genome shotgun (WGS) entry which is preliminary data.</text>
</comment>
<dbReference type="SUPFAM" id="SSF52540">
    <property type="entry name" value="P-loop containing nucleoside triphosphate hydrolases"/>
    <property type="match status" value="1"/>
</dbReference>
<name>A0A540VPH6_9GAMM</name>
<dbReference type="GO" id="GO:0008146">
    <property type="term" value="F:sulfotransferase activity"/>
    <property type="evidence" value="ECO:0007669"/>
    <property type="project" value="InterPro"/>
</dbReference>
<dbReference type="InterPro" id="IPR005331">
    <property type="entry name" value="Sulfotransferase"/>
</dbReference>
<dbReference type="AlphaFoldDB" id="A0A540VPH6"/>
<sequence length="246" mass="29047">MAIVCHRYGFVFVKTRKTAGSSVEIALSRLCSAQDFVTPLSFPDGPDERLRREAGGQPPVNWRKRWWQYRTWKEVRHRLKHGKQAMILGTHATAEQLRAHVGQDAWERYLTFTVERNPWDKAVSRYWWMKYRHERRHGTAFEPISAFLSRVARERPHWLTNWDHYASADRILVDRVLFYERLQEDLVTLEAVLDAPAGSLELPRGRAKGGIRKDRRPYSEVLSKSDRDLIARVCHREIEAFGYRFE</sequence>
<reference evidence="1 2" key="1">
    <citation type="submission" date="2019-06" db="EMBL/GenBank/DDBJ databases">
        <title>Metagenome assembled Genome of Spiribacter salinus SL48-SHIP from the microbial mat of Salt Lake 48 (Novosibirsk region, Russia).</title>
        <authorList>
            <person name="Shipova A."/>
            <person name="Rozanov A.S."/>
            <person name="Bryanskaya A.V."/>
            <person name="Peltek S.E."/>
        </authorList>
    </citation>
    <scope>NUCLEOTIDE SEQUENCE [LARGE SCALE GENOMIC DNA]</scope>
    <source>
        <strain evidence="1">SL48-SHIP-2</strain>
    </source>
</reference>
<evidence type="ECO:0000313" key="2">
    <source>
        <dbReference type="Proteomes" id="UP000315400"/>
    </source>
</evidence>
<dbReference type="Gene3D" id="3.40.50.300">
    <property type="entry name" value="P-loop containing nucleotide triphosphate hydrolases"/>
    <property type="match status" value="1"/>
</dbReference>
<dbReference type="EMBL" id="VIFK01000155">
    <property type="protein sequence ID" value="TQE98677.1"/>
    <property type="molecule type" value="Genomic_DNA"/>
</dbReference>
<dbReference type="GO" id="GO:0016020">
    <property type="term" value="C:membrane"/>
    <property type="evidence" value="ECO:0007669"/>
    <property type="project" value="InterPro"/>
</dbReference>
<gene>
    <name evidence="1" type="ORF">FKY71_12560</name>
</gene>
<organism evidence="1 2">
    <name type="scientific">Spiribacter salinus</name>
    <dbReference type="NCBI Taxonomy" id="1335746"/>
    <lineage>
        <taxon>Bacteria</taxon>
        <taxon>Pseudomonadati</taxon>
        <taxon>Pseudomonadota</taxon>
        <taxon>Gammaproteobacteria</taxon>
        <taxon>Chromatiales</taxon>
        <taxon>Ectothiorhodospiraceae</taxon>
        <taxon>Spiribacter</taxon>
    </lineage>
</organism>
<accession>A0A540VPH6</accession>
<proteinExistence type="predicted"/>
<dbReference type="InterPro" id="IPR027417">
    <property type="entry name" value="P-loop_NTPase"/>
</dbReference>
<dbReference type="Pfam" id="PF03567">
    <property type="entry name" value="Sulfotransfer_2"/>
    <property type="match status" value="1"/>
</dbReference>
<evidence type="ECO:0008006" key="3">
    <source>
        <dbReference type="Google" id="ProtNLM"/>
    </source>
</evidence>
<dbReference type="Proteomes" id="UP000315400">
    <property type="component" value="Unassembled WGS sequence"/>
</dbReference>